<feature type="region of interest" description="Disordered" evidence="1">
    <location>
        <begin position="1"/>
        <end position="24"/>
    </location>
</feature>
<proteinExistence type="predicted"/>
<name>A0A167D1J7_COLIC</name>
<dbReference type="EMBL" id="LFIW01001173">
    <property type="protein sequence ID" value="KZL83304.1"/>
    <property type="molecule type" value="Genomic_DNA"/>
</dbReference>
<dbReference type="Proteomes" id="UP000076584">
    <property type="component" value="Unassembled WGS sequence"/>
</dbReference>
<comment type="caution">
    <text evidence="3">The sequence shown here is derived from an EMBL/GenBank/DDBJ whole genome shotgun (WGS) entry which is preliminary data.</text>
</comment>
<accession>A0A167D1J7</accession>
<reference evidence="3 4" key="1">
    <citation type="submission" date="2015-06" db="EMBL/GenBank/DDBJ databases">
        <title>Survival trade-offs in plant roots during colonization by closely related pathogenic and mutualistic fungi.</title>
        <authorList>
            <person name="Hacquard S."/>
            <person name="Kracher B."/>
            <person name="Hiruma K."/>
            <person name="Weinman A."/>
            <person name="Muench P."/>
            <person name="Garrido Oter R."/>
            <person name="Ver Loren van Themaat E."/>
            <person name="Dallerey J.-F."/>
            <person name="Damm U."/>
            <person name="Henrissat B."/>
            <person name="Lespinet O."/>
            <person name="Thon M."/>
            <person name="Kemen E."/>
            <person name="McHardy A.C."/>
            <person name="Schulze-Lefert P."/>
            <person name="O'Connell R.J."/>
        </authorList>
    </citation>
    <scope>NUCLEOTIDE SEQUENCE [LARGE SCALE GENOMIC DNA]</scope>
    <source>
        <strain evidence="3 4">MAFF 238704</strain>
    </source>
</reference>
<protein>
    <submittedName>
        <fullName evidence="3">Uncharacterized protein</fullName>
    </submittedName>
</protein>
<dbReference type="AlphaFoldDB" id="A0A167D1J7"/>
<keyword evidence="2" id="KW-0812">Transmembrane</keyword>
<feature type="transmembrane region" description="Helical" evidence="2">
    <location>
        <begin position="139"/>
        <end position="155"/>
    </location>
</feature>
<organism evidence="3 4">
    <name type="scientific">Colletotrichum incanum</name>
    <name type="common">Soybean anthracnose fungus</name>
    <dbReference type="NCBI Taxonomy" id="1573173"/>
    <lineage>
        <taxon>Eukaryota</taxon>
        <taxon>Fungi</taxon>
        <taxon>Dikarya</taxon>
        <taxon>Ascomycota</taxon>
        <taxon>Pezizomycotina</taxon>
        <taxon>Sordariomycetes</taxon>
        <taxon>Hypocreomycetidae</taxon>
        <taxon>Glomerellales</taxon>
        <taxon>Glomerellaceae</taxon>
        <taxon>Colletotrichum</taxon>
        <taxon>Colletotrichum spaethianum species complex</taxon>
    </lineage>
</organism>
<keyword evidence="4" id="KW-1185">Reference proteome</keyword>
<evidence type="ECO:0000256" key="2">
    <source>
        <dbReference type="SAM" id="Phobius"/>
    </source>
</evidence>
<evidence type="ECO:0000313" key="3">
    <source>
        <dbReference type="EMBL" id="KZL83304.1"/>
    </source>
</evidence>
<evidence type="ECO:0000313" key="4">
    <source>
        <dbReference type="Proteomes" id="UP000076584"/>
    </source>
</evidence>
<evidence type="ECO:0000256" key="1">
    <source>
        <dbReference type="SAM" id="MobiDB-lite"/>
    </source>
</evidence>
<keyword evidence="2" id="KW-1133">Transmembrane helix</keyword>
<keyword evidence="2" id="KW-0472">Membrane</keyword>
<sequence length="156" mass="16951">MIASDGEFIVDSENPPRPRLSSLRSQTHSLINPRLFGLQGDWVASGSNIKDRQTIGILSSVALLVEPYGQLPKEAVGEPEQMEDILQRLHHNFAFCAAQLANTENHRTVGDVLGTTSGALLLDTTVVNRGRRRLVQGPNVTYVVVGILGAVILIIM</sequence>
<gene>
    <name evidence="3" type="ORF">CI238_09839</name>
</gene>